<keyword evidence="1" id="KW-0472">Membrane</keyword>
<dbReference type="EMBL" id="CP051180">
    <property type="protein sequence ID" value="QIZ78692.1"/>
    <property type="molecule type" value="Genomic_DNA"/>
</dbReference>
<accession>A0A6H1ULM1</accession>
<dbReference type="AlphaFoldDB" id="A0A6H1ULM1"/>
<evidence type="ECO:0000313" key="2">
    <source>
        <dbReference type="EMBL" id="QIZ78692.1"/>
    </source>
</evidence>
<evidence type="ECO:0000313" key="3">
    <source>
        <dbReference type="Proteomes" id="UP000501602"/>
    </source>
</evidence>
<sequence>MLEIMVTIFIGLLGGIAVGTQAPIASAMSQRVGGAASSFIVHLGGLFASLILLVSKRGENIDQWRELPWYMLGCGAFGLVLYLSISHTMPKLGAVSAITLIIIGQLLAGVVIDYLGAFGSIPRGLDIYRVSGIALLFTGAYLVIK</sequence>
<keyword evidence="1" id="KW-0812">Transmembrane</keyword>
<dbReference type="PANTHER" id="PTHR34821">
    <property type="entry name" value="INNER MEMBRANE PROTEIN YDCZ"/>
    <property type="match status" value="1"/>
</dbReference>
<feature type="transmembrane region" description="Helical" evidence="1">
    <location>
        <begin position="92"/>
        <end position="115"/>
    </location>
</feature>
<dbReference type="KEGG" id="fes:HER31_18370"/>
<organism evidence="2 3">
    <name type="scientific">Ferrimonas lipolytica</name>
    <dbReference type="NCBI Taxonomy" id="2724191"/>
    <lineage>
        <taxon>Bacteria</taxon>
        <taxon>Pseudomonadati</taxon>
        <taxon>Pseudomonadota</taxon>
        <taxon>Gammaproteobacteria</taxon>
        <taxon>Alteromonadales</taxon>
        <taxon>Ferrimonadaceae</taxon>
        <taxon>Ferrimonas</taxon>
    </lineage>
</organism>
<keyword evidence="3" id="KW-1185">Reference proteome</keyword>
<evidence type="ECO:0000256" key="1">
    <source>
        <dbReference type="SAM" id="Phobius"/>
    </source>
</evidence>
<name>A0A6H1ULM1_9GAMM</name>
<feature type="transmembrane region" description="Helical" evidence="1">
    <location>
        <begin position="67"/>
        <end position="86"/>
    </location>
</feature>
<dbReference type="Proteomes" id="UP000501602">
    <property type="component" value="Chromosome"/>
</dbReference>
<dbReference type="InterPro" id="IPR006750">
    <property type="entry name" value="YdcZ"/>
</dbReference>
<proteinExistence type="predicted"/>
<feature type="transmembrane region" description="Helical" evidence="1">
    <location>
        <begin position="127"/>
        <end position="144"/>
    </location>
</feature>
<dbReference type="RefSeq" id="WP_168662900.1">
    <property type="nucleotide sequence ID" value="NZ_CP051180.1"/>
</dbReference>
<dbReference type="Pfam" id="PF04657">
    <property type="entry name" value="DMT_YdcZ"/>
    <property type="match status" value="1"/>
</dbReference>
<reference evidence="2 3" key="1">
    <citation type="submission" date="2020-04" db="EMBL/GenBank/DDBJ databases">
        <title>Ferrimonas sp. S7 isolated from sea water.</title>
        <authorList>
            <person name="Bae S.S."/>
            <person name="Baek K."/>
        </authorList>
    </citation>
    <scope>NUCLEOTIDE SEQUENCE [LARGE SCALE GENOMIC DNA]</scope>
    <source>
        <strain evidence="2 3">S7</strain>
    </source>
</reference>
<gene>
    <name evidence="2" type="ORF">HER31_18370</name>
</gene>
<feature type="transmembrane region" description="Helical" evidence="1">
    <location>
        <begin position="39"/>
        <end position="55"/>
    </location>
</feature>
<protein>
    <submittedName>
        <fullName evidence="2">DMT family transporter</fullName>
    </submittedName>
</protein>
<keyword evidence="1" id="KW-1133">Transmembrane helix</keyword>
<dbReference type="GO" id="GO:0005886">
    <property type="term" value="C:plasma membrane"/>
    <property type="evidence" value="ECO:0007669"/>
    <property type="project" value="TreeGrafter"/>
</dbReference>
<dbReference type="PANTHER" id="PTHR34821:SF2">
    <property type="entry name" value="INNER MEMBRANE PROTEIN YDCZ"/>
    <property type="match status" value="1"/>
</dbReference>